<evidence type="ECO:0000256" key="2">
    <source>
        <dbReference type="ARBA" id="ARBA00022857"/>
    </source>
</evidence>
<gene>
    <name evidence="5" type="ORF">BT96DRAFT_876781</name>
</gene>
<evidence type="ECO:0000313" key="5">
    <source>
        <dbReference type="EMBL" id="KAE9405243.1"/>
    </source>
</evidence>
<keyword evidence="6" id="KW-1185">Reference proteome</keyword>
<dbReference type="PROSITE" id="PS00061">
    <property type="entry name" value="ADH_SHORT"/>
    <property type="match status" value="1"/>
</dbReference>
<dbReference type="Proteomes" id="UP000799118">
    <property type="component" value="Unassembled WGS sequence"/>
</dbReference>
<keyword evidence="2" id="KW-0521">NADP</keyword>
<dbReference type="Gene3D" id="3.40.50.720">
    <property type="entry name" value="NAD(P)-binding Rossmann-like Domain"/>
    <property type="match status" value="1"/>
</dbReference>
<dbReference type="PRINTS" id="PR00080">
    <property type="entry name" value="SDRFAMILY"/>
</dbReference>
<dbReference type="OrthoDB" id="1933717at2759"/>
<evidence type="ECO:0000256" key="3">
    <source>
        <dbReference type="ARBA" id="ARBA00023002"/>
    </source>
</evidence>
<accession>A0A6A4I5Q0</accession>
<dbReference type="PRINTS" id="PR00081">
    <property type="entry name" value="GDHRDH"/>
</dbReference>
<protein>
    <submittedName>
        <fullName evidence="5">NAD(P)-binding protein</fullName>
    </submittedName>
</protein>
<dbReference type="SUPFAM" id="SSF51735">
    <property type="entry name" value="NAD(P)-binding Rossmann-fold domains"/>
    <property type="match status" value="1"/>
</dbReference>
<organism evidence="5 6">
    <name type="scientific">Gymnopus androsaceus JB14</name>
    <dbReference type="NCBI Taxonomy" id="1447944"/>
    <lineage>
        <taxon>Eukaryota</taxon>
        <taxon>Fungi</taxon>
        <taxon>Dikarya</taxon>
        <taxon>Basidiomycota</taxon>
        <taxon>Agaricomycotina</taxon>
        <taxon>Agaricomycetes</taxon>
        <taxon>Agaricomycetidae</taxon>
        <taxon>Agaricales</taxon>
        <taxon>Marasmiineae</taxon>
        <taxon>Omphalotaceae</taxon>
        <taxon>Gymnopus</taxon>
    </lineage>
</organism>
<dbReference type="AlphaFoldDB" id="A0A6A4I5Q0"/>
<evidence type="ECO:0000313" key="6">
    <source>
        <dbReference type="Proteomes" id="UP000799118"/>
    </source>
</evidence>
<dbReference type="InterPro" id="IPR002347">
    <property type="entry name" value="SDR_fam"/>
</dbReference>
<sequence length="251" mass="26874">MSSKSQQRIVLVTGSNDGIGYELVRLLAQEGHRVYLSSRSEDKGKAAQYLKTEHGLEVKYVRIDVTDEESILAAKELIEKEEGRADVLVNNAGMLGIPTRSPAADADLSAFHQAFETNFFGLISVTNAFLPLVRKSSTQNGFAVILNVTSGLASNANQANASIRNPGPFSAYNASKAALNSYTIALGHELKGENIRVNVVTPGITATKFTGFYGSRTAEDGARVLLPFALLGAEDGDKTGLFHGPEGVMPW</sequence>
<keyword evidence="3" id="KW-0560">Oxidoreductase</keyword>
<dbReference type="InterPro" id="IPR020904">
    <property type="entry name" value="Sc_DH/Rdtase_CS"/>
</dbReference>
<dbReference type="GO" id="GO:0016616">
    <property type="term" value="F:oxidoreductase activity, acting on the CH-OH group of donors, NAD or NADP as acceptor"/>
    <property type="evidence" value="ECO:0007669"/>
    <property type="project" value="UniProtKB-ARBA"/>
</dbReference>
<dbReference type="GO" id="GO:0050664">
    <property type="term" value="F:oxidoreductase activity, acting on NAD(P)H, oxygen as acceptor"/>
    <property type="evidence" value="ECO:0007669"/>
    <property type="project" value="TreeGrafter"/>
</dbReference>
<comment type="similarity">
    <text evidence="1 4">Belongs to the short-chain dehydrogenases/reductases (SDR) family.</text>
</comment>
<dbReference type="Pfam" id="PF00106">
    <property type="entry name" value="adh_short"/>
    <property type="match status" value="1"/>
</dbReference>
<name>A0A6A4I5Q0_9AGAR</name>
<dbReference type="EMBL" id="ML769410">
    <property type="protein sequence ID" value="KAE9405243.1"/>
    <property type="molecule type" value="Genomic_DNA"/>
</dbReference>
<dbReference type="PANTHER" id="PTHR43008">
    <property type="entry name" value="BENZIL REDUCTASE"/>
    <property type="match status" value="1"/>
</dbReference>
<dbReference type="InterPro" id="IPR036291">
    <property type="entry name" value="NAD(P)-bd_dom_sf"/>
</dbReference>
<evidence type="ECO:0000256" key="1">
    <source>
        <dbReference type="ARBA" id="ARBA00006484"/>
    </source>
</evidence>
<dbReference type="PANTHER" id="PTHR43008:SF4">
    <property type="entry name" value="CHAIN DEHYDROGENASE, PUTATIVE (AFU_ORTHOLOGUE AFUA_4G08710)-RELATED"/>
    <property type="match status" value="1"/>
</dbReference>
<reference evidence="5" key="1">
    <citation type="journal article" date="2019" name="Environ. Microbiol.">
        <title>Fungal ecological strategies reflected in gene transcription - a case study of two litter decomposers.</title>
        <authorList>
            <person name="Barbi F."/>
            <person name="Kohler A."/>
            <person name="Barry K."/>
            <person name="Baskaran P."/>
            <person name="Daum C."/>
            <person name="Fauchery L."/>
            <person name="Ihrmark K."/>
            <person name="Kuo A."/>
            <person name="LaButti K."/>
            <person name="Lipzen A."/>
            <person name="Morin E."/>
            <person name="Grigoriev I.V."/>
            <person name="Henrissat B."/>
            <person name="Lindahl B."/>
            <person name="Martin F."/>
        </authorList>
    </citation>
    <scope>NUCLEOTIDE SEQUENCE</scope>
    <source>
        <strain evidence="5">JB14</strain>
    </source>
</reference>
<evidence type="ECO:0000256" key="4">
    <source>
        <dbReference type="RuleBase" id="RU000363"/>
    </source>
</evidence>
<proteinExistence type="inferred from homology"/>